<feature type="chain" id="PRO_5046466555" description="non-reducing end alpha-L-arabinofuranosidase" evidence="8">
    <location>
        <begin position="23"/>
        <end position="514"/>
    </location>
</feature>
<dbReference type="SMART" id="SM00813">
    <property type="entry name" value="Alpha-L-AF_C"/>
    <property type="match status" value="1"/>
</dbReference>
<evidence type="ECO:0000313" key="11">
    <source>
        <dbReference type="Proteomes" id="UP001165367"/>
    </source>
</evidence>
<dbReference type="SUPFAM" id="SSF51011">
    <property type="entry name" value="Glycosyl hydrolase domain"/>
    <property type="match status" value="1"/>
</dbReference>
<evidence type="ECO:0000256" key="8">
    <source>
        <dbReference type="SAM" id="SignalP"/>
    </source>
</evidence>
<evidence type="ECO:0000256" key="7">
    <source>
        <dbReference type="ARBA" id="ARBA00023295"/>
    </source>
</evidence>
<proteinExistence type="inferred from homology"/>
<sequence>MKKLLATLLAVPASLLVGHSQTAVTLSVNGVNPKHTISRHIYGHFSEHLGRCIYDGFWVSDSLNVPKKDRIRLDIVEALKKIQIPNLRWPGGCFADEYHWRDGIGPRNQRPTMVNTNWGGVTEDNSFGTHEFLELCNLLNTEPYVSANVGSGTVEEMAKWVEYLNFDGISPMSNLRKQNGRETPWKVTFWGVGNESWGCGGNMTPDYYADEYKRYATYARDYAGTRLKKIASGSNGNDYNWTEVLMKKVGRQMWGLTLHHYTLPTGNWGKKGSATAFDEQEYFNTMRNCLQMEELVTRHSAIMDRYDADKNVALVVDEWGIWTDVEPGTNPGFLYQQNSLRDALIAATTLNIFNNHADRVKMANLAQTVNVLQALVLTQKEKMILTPTYHVFDLFKVHQDAKLLPVSFSSPDYTSGNKKLPALNISASKDSTGKVHLTLVNIDPKNKLTISTSLAGVKFGSVTGQVLTAAKLTDVNSFDEPNKIKNVAFNGAKKQGDQLVIEMPAQSIVMLELK</sequence>
<comment type="subunit">
    <text evidence="3">Homohexamer; trimer of dimers.</text>
</comment>
<accession>A0ABS9KYV3</accession>
<evidence type="ECO:0000313" key="10">
    <source>
        <dbReference type="EMBL" id="MCG2617501.1"/>
    </source>
</evidence>
<feature type="domain" description="Alpha-L-arabinofuranosidase C-terminal" evidence="9">
    <location>
        <begin position="317"/>
        <end position="507"/>
    </location>
</feature>
<comment type="caution">
    <text evidence="10">The sequence shown here is derived from an EMBL/GenBank/DDBJ whole genome shotgun (WGS) entry which is preliminary data.</text>
</comment>
<dbReference type="InterPro" id="IPR055235">
    <property type="entry name" value="ASD1_cat"/>
</dbReference>
<dbReference type="EMBL" id="JAKLTR010000022">
    <property type="protein sequence ID" value="MCG2617501.1"/>
    <property type="molecule type" value="Genomic_DNA"/>
</dbReference>
<dbReference type="Pfam" id="PF22848">
    <property type="entry name" value="ASD1_dom"/>
    <property type="match status" value="1"/>
</dbReference>
<dbReference type="PANTHER" id="PTHR43576:SF2">
    <property type="entry name" value="INTRACELLULAR EXO-ALPHA-L-ARABINOFURANOSIDASE 2"/>
    <property type="match status" value="1"/>
</dbReference>
<comment type="catalytic activity">
    <reaction evidence="1">
        <text>Hydrolysis of terminal non-reducing alpha-L-arabinofuranoside residues in alpha-L-arabinosides.</text>
        <dbReference type="EC" id="3.2.1.55"/>
    </reaction>
</comment>
<dbReference type="SUPFAM" id="SSF51445">
    <property type="entry name" value="(Trans)glycosidases"/>
    <property type="match status" value="1"/>
</dbReference>
<evidence type="ECO:0000256" key="4">
    <source>
        <dbReference type="ARBA" id="ARBA00012670"/>
    </source>
</evidence>
<evidence type="ECO:0000256" key="6">
    <source>
        <dbReference type="ARBA" id="ARBA00023277"/>
    </source>
</evidence>
<keyword evidence="8" id="KW-0732">Signal</keyword>
<organism evidence="10 11">
    <name type="scientific">Terrimonas ginsenosidimutans</name>
    <dbReference type="NCBI Taxonomy" id="2908004"/>
    <lineage>
        <taxon>Bacteria</taxon>
        <taxon>Pseudomonadati</taxon>
        <taxon>Bacteroidota</taxon>
        <taxon>Chitinophagia</taxon>
        <taxon>Chitinophagales</taxon>
        <taxon>Chitinophagaceae</taxon>
        <taxon>Terrimonas</taxon>
    </lineage>
</organism>
<gene>
    <name evidence="10" type="ORF">LZZ85_24595</name>
</gene>
<dbReference type="EC" id="3.2.1.55" evidence="4"/>
<dbReference type="RefSeq" id="WP_237876270.1">
    <property type="nucleotide sequence ID" value="NZ_JAKLTR010000022.1"/>
</dbReference>
<feature type="signal peptide" evidence="8">
    <location>
        <begin position="1"/>
        <end position="22"/>
    </location>
</feature>
<reference evidence="10" key="1">
    <citation type="submission" date="2022-01" db="EMBL/GenBank/DDBJ databases">
        <authorList>
            <person name="Jo J.-H."/>
            <person name="Im W.-T."/>
        </authorList>
    </citation>
    <scope>NUCLEOTIDE SEQUENCE</scope>
    <source>
        <strain evidence="10">NA20</strain>
    </source>
</reference>
<evidence type="ECO:0000256" key="2">
    <source>
        <dbReference type="ARBA" id="ARBA00007186"/>
    </source>
</evidence>
<evidence type="ECO:0000256" key="1">
    <source>
        <dbReference type="ARBA" id="ARBA00001462"/>
    </source>
</evidence>
<dbReference type="InterPro" id="IPR010720">
    <property type="entry name" value="Alpha-L-AF_C"/>
</dbReference>
<evidence type="ECO:0000259" key="9">
    <source>
        <dbReference type="SMART" id="SM00813"/>
    </source>
</evidence>
<evidence type="ECO:0000256" key="3">
    <source>
        <dbReference type="ARBA" id="ARBA00011165"/>
    </source>
</evidence>
<dbReference type="PANTHER" id="PTHR43576">
    <property type="entry name" value="ALPHA-L-ARABINOFURANOSIDASE C-RELATED"/>
    <property type="match status" value="1"/>
</dbReference>
<keyword evidence="7" id="KW-0326">Glycosidase</keyword>
<dbReference type="Proteomes" id="UP001165367">
    <property type="component" value="Unassembled WGS sequence"/>
</dbReference>
<dbReference type="Pfam" id="PF06964">
    <property type="entry name" value="Alpha-L-AF_C"/>
    <property type="match status" value="1"/>
</dbReference>
<protein>
    <recommendedName>
        <fullName evidence="4">non-reducing end alpha-L-arabinofuranosidase</fullName>
        <ecNumber evidence="4">3.2.1.55</ecNumber>
    </recommendedName>
</protein>
<dbReference type="InterPro" id="IPR017853">
    <property type="entry name" value="GH"/>
</dbReference>
<keyword evidence="6" id="KW-0119">Carbohydrate metabolism</keyword>
<dbReference type="InterPro" id="IPR013780">
    <property type="entry name" value="Glyco_hydro_b"/>
</dbReference>
<evidence type="ECO:0000256" key="5">
    <source>
        <dbReference type="ARBA" id="ARBA00022801"/>
    </source>
</evidence>
<comment type="similarity">
    <text evidence="2">Belongs to the glycosyl hydrolase 51 family.</text>
</comment>
<keyword evidence="5" id="KW-0378">Hydrolase</keyword>
<keyword evidence="11" id="KW-1185">Reference proteome</keyword>
<dbReference type="Gene3D" id="2.60.40.1180">
    <property type="entry name" value="Golgi alpha-mannosidase II"/>
    <property type="match status" value="1"/>
</dbReference>
<dbReference type="Gene3D" id="3.20.20.80">
    <property type="entry name" value="Glycosidases"/>
    <property type="match status" value="1"/>
</dbReference>
<name>A0ABS9KYV3_9BACT</name>